<organism evidence="3 4">
    <name type="scientific">Pseudonocardia autotrophica</name>
    <name type="common">Amycolata autotrophica</name>
    <name type="synonym">Nocardia autotrophica</name>
    <dbReference type="NCBI Taxonomy" id="2074"/>
    <lineage>
        <taxon>Bacteria</taxon>
        <taxon>Bacillati</taxon>
        <taxon>Actinomycetota</taxon>
        <taxon>Actinomycetes</taxon>
        <taxon>Pseudonocardiales</taxon>
        <taxon>Pseudonocardiaceae</taxon>
        <taxon>Pseudonocardia</taxon>
    </lineage>
</organism>
<gene>
    <name evidence="3" type="primary">hcrB_2</name>
    <name evidence="3" type="ORF">BG845_06220</name>
</gene>
<dbReference type="Pfam" id="PF03450">
    <property type="entry name" value="CO_deh_flav_C"/>
    <property type="match status" value="1"/>
</dbReference>
<dbReference type="Proteomes" id="UP000194360">
    <property type="component" value="Unassembled WGS sequence"/>
</dbReference>
<dbReference type="Gene3D" id="3.30.43.10">
    <property type="entry name" value="Uridine Diphospho-n-acetylenolpyruvylglucosamine Reductase, domain 2"/>
    <property type="match status" value="1"/>
</dbReference>
<dbReference type="InterPro" id="IPR051312">
    <property type="entry name" value="Diverse_Substr_Oxidored"/>
</dbReference>
<dbReference type="InterPro" id="IPR036683">
    <property type="entry name" value="CO_DH_flav_C_dom_sf"/>
</dbReference>
<keyword evidence="4" id="KW-1185">Reference proteome</keyword>
<dbReference type="AlphaFoldDB" id="A0A1Y2MIZ5"/>
<evidence type="ECO:0000313" key="3">
    <source>
        <dbReference type="EMBL" id="OSY35246.1"/>
    </source>
</evidence>
<dbReference type="InterPro" id="IPR036318">
    <property type="entry name" value="FAD-bd_PCMH-like_sf"/>
</dbReference>
<sequence length="340" mass="35245">MRTFDYARPSTAGEASALVGSSGGTGCFIAGGTNLVDLMKNGVTAPELLVDVRDVTSQDVVSRSDGALTIGAATTNAALAAHPAVRRHHPVLAEAVLAGASGQIRNVATVGGNLLQRTRCGYFADITKPCNKREPGSGCPAVAGHHRDLAVIGTSDHCVASNPGDMAVALAALDATVHVRSATGPTRTLTLDELYRLPGDEPQHDVTLAAGDLITAVDVPPPPPGRMRYRKVRDRASYAFALVSVAAVLEVRDGLITGVRLAFGGIAPRPWRARRAESELLGRTPAAEVIDAAVRAEFAGARPLAGNAFKIDLAVSTAIGVLGDLARDTGGDNRNGEEER</sequence>
<dbReference type="SMART" id="SM01092">
    <property type="entry name" value="CO_deh_flav_C"/>
    <property type="match status" value="1"/>
</dbReference>
<keyword evidence="1 3" id="KW-0560">Oxidoreductase</keyword>
<comment type="caution">
    <text evidence="3">The sequence shown here is derived from an EMBL/GenBank/DDBJ whole genome shotgun (WGS) entry which is preliminary data.</text>
</comment>
<dbReference type="EMBL" id="MIGB01000055">
    <property type="protein sequence ID" value="OSY35246.1"/>
    <property type="molecule type" value="Genomic_DNA"/>
</dbReference>
<dbReference type="SUPFAM" id="SSF55447">
    <property type="entry name" value="CO dehydrogenase flavoprotein C-terminal domain-like"/>
    <property type="match status" value="1"/>
</dbReference>
<protein>
    <submittedName>
        <fullName evidence="3">4-hydroxybenzoyl-CoA reductase subunit beta</fullName>
        <ecNumber evidence="3">1.3.7.9</ecNumber>
    </submittedName>
</protein>
<dbReference type="InterPro" id="IPR016169">
    <property type="entry name" value="FAD-bd_PCMH_sub2"/>
</dbReference>
<name>A0A1Y2MIZ5_PSEAH</name>
<dbReference type="Pfam" id="PF00941">
    <property type="entry name" value="FAD_binding_5"/>
    <property type="match status" value="1"/>
</dbReference>
<evidence type="ECO:0000313" key="4">
    <source>
        <dbReference type="Proteomes" id="UP000194360"/>
    </source>
</evidence>
<dbReference type="PANTHER" id="PTHR42659">
    <property type="entry name" value="XANTHINE DEHYDROGENASE SUBUNIT C-RELATED"/>
    <property type="match status" value="1"/>
</dbReference>
<dbReference type="Gene3D" id="3.30.465.10">
    <property type="match status" value="2"/>
</dbReference>
<dbReference type="EC" id="1.3.7.9" evidence="3"/>
<dbReference type="PROSITE" id="PS51257">
    <property type="entry name" value="PROKAR_LIPOPROTEIN"/>
    <property type="match status" value="1"/>
</dbReference>
<feature type="domain" description="FAD-binding PCMH-type" evidence="2">
    <location>
        <begin position="1"/>
        <end position="224"/>
    </location>
</feature>
<evidence type="ECO:0000259" key="2">
    <source>
        <dbReference type="PROSITE" id="PS51387"/>
    </source>
</evidence>
<dbReference type="InterPro" id="IPR005107">
    <property type="entry name" value="CO_DH_flav_C"/>
</dbReference>
<dbReference type="PANTHER" id="PTHR42659:SF1">
    <property type="entry name" value="OXIDOREDUCTASE"/>
    <property type="match status" value="1"/>
</dbReference>
<dbReference type="STRING" id="2074.BG845_06220"/>
<dbReference type="OrthoDB" id="9814706at2"/>
<dbReference type="RefSeq" id="WP_085916282.1">
    <property type="nucleotide sequence ID" value="NZ_AP018920.1"/>
</dbReference>
<dbReference type="GO" id="GO:0016491">
    <property type="term" value="F:oxidoreductase activity"/>
    <property type="evidence" value="ECO:0007669"/>
    <property type="project" value="UniProtKB-KW"/>
</dbReference>
<evidence type="ECO:0000256" key="1">
    <source>
        <dbReference type="ARBA" id="ARBA00023002"/>
    </source>
</evidence>
<reference evidence="3 4" key="1">
    <citation type="submission" date="2016-09" db="EMBL/GenBank/DDBJ databases">
        <title>Pseudonocardia autotrophica DSM535, a candidate organism with high potential of specific P450 cytochromes.</title>
        <authorList>
            <person name="Grumaz C."/>
            <person name="Vainshtein Y."/>
            <person name="Kirstahler P."/>
            <person name="Sohn K."/>
        </authorList>
    </citation>
    <scope>NUCLEOTIDE SEQUENCE [LARGE SCALE GENOMIC DNA]</scope>
    <source>
        <strain evidence="3 4">DSM 535</strain>
    </source>
</reference>
<dbReference type="PROSITE" id="PS51387">
    <property type="entry name" value="FAD_PCMH"/>
    <property type="match status" value="1"/>
</dbReference>
<dbReference type="GO" id="GO:0071949">
    <property type="term" value="F:FAD binding"/>
    <property type="evidence" value="ECO:0007669"/>
    <property type="project" value="InterPro"/>
</dbReference>
<dbReference type="Gene3D" id="3.30.390.50">
    <property type="entry name" value="CO dehydrogenase flavoprotein, C-terminal domain"/>
    <property type="match status" value="1"/>
</dbReference>
<dbReference type="InterPro" id="IPR002346">
    <property type="entry name" value="Mopterin_DH_FAD-bd"/>
</dbReference>
<dbReference type="InterPro" id="IPR016167">
    <property type="entry name" value="FAD-bd_PCMH_sub1"/>
</dbReference>
<dbReference type="SUPFAM" id="SSF56176">
    <property type="entry name" value="FAD-binding/transporter-associated domain-like"/>
    <property type="match status" value="1"/>
</dbReference>
<accession>A0A1Y2MIZ5</accession>
<proteinExistence type="predicted"/>
<dbReference type="InterPro" id="IPR016166">
    <property type="entry name" value="FAD-bd_PCMH"/>
</dbReference>